<gene>
    <name evidence="1" type="ORF">FRX57_01410</name>
</gene>
<dbReference type="OrthoDB" id="2223172at2"/>
<protein>
    <submittedName>
        <fullName evidence="1">Uncharacterized protein</fullName>
    </submittedName>
</protein>
<reference evidence="1 2" key="1">
    <citation type="submission" date="2019-08" db="EMBL/GenBank/DDBJ databases">
        <authorList>
            <person name="Lei W."/>
        </authorList>
    </citation>
    <scope>NUCLEOTIDE SEQUENCE [LARGE SCALE GENOMIC DNA]</scope>
    <source>
        <strain evidence="1 2">CCUG 66496</strain>
    </source>
</reference>
<accession>A0A5C5SCS5</accession>
<dbReference type="Proteomes" id="UP000317430">
    <property type="component" value="Unassembled WGS sequence"/>
</dbReference>
<evidence type="ECO:0000313" key="1">
    <source>
        <dbReference type="EMBL" id="TWS98887.1"/>
    </source>
</evidence>
<comment type="caution">
    <text evidence="1">The sequence shown here is derived from an EMBL/GenBank/DDBJ whole genome shotgun (WGS) entry which is preliminary data.</text>
</comment>
<organism evidence="1 2">
    <name type="scientific">Streptococcus cuniculipharyngis</name>
    <dbReference type="NCBI Taxonomy" id="1562651"/>
    <lineage>
        <taxon>Bacteria</taxon>
        <taxon>Bacillati</taxon>
        <taxon>Bacillota</taxon>
        <taxon>Bacilli</taxon>
        <taxon>Lactobacillales</taxon>
        <taxon>Streptococcaceae</taxon>
        <taxon>Streptococcus</taxon>
    </lineage>
</organism>
<name>A0A5C5SCS5_9STRE</name>
<evidence type="ECO:0000313" key="2">
    <source>
        <dbReference type="Proteomes" id="UP000317430"/>
    </source>
</evidence>
<dbReference type="AlphaFoldDB" id="A0A5C5SCS5"/>
<dbReference type="EMBL" id="VOHL01000001">
    <property type="protein sequence ID" value="TWS98887.1"/>
    <property type="molecule type" value="Genomic_DNA"/>
</dbReference>
<dbReference type="RefSeq" id="WP_146565893.1">
    <property type="nucleotide sequence ID" value="NZ_VOHL01000001.1"/>
</dbReference>
<sequence>MSNNKFKLTSELSLKEMALDGRQFDIPKKVLVDFSKARPRYQYKDNKQTDVVEAYILGAIDDKTAQAIEQGLIDIDMVKSIRLEVLGGLDDLETAIEQEQVAYVELLDTKVMAQWVAQGSRGGFRELKLVASGLKWLV</sequence>
<keyword evidence="2" id="KW-1185">Reference proteome</keyword>
<proteinExistence type="predicted"/>